<keyword evidence="1" id="KW-0175">Coiled coil</keyword>
<sequence length="798" mass="92981">MIKNIEHIEKISCFDSFQWNDIPEFQKYNFIFGFNGSGKTSLSNIFNLVTSKSNYSEDKKKELFQDLKNHDSSKIKIATGNNQKLTYPPTESQNNRNVFVFNSNFISDHVYDGTKGNLKKFNVSSTELNDPEIKKITDNIETKEEIIKGINKKIKKAEEDFSQIKKDYNSDFRKHFANKQLSIDKKLPDASSVPTDSVEQLQEKLNLKIKEHKLSKNQKSLEEDIQSFSQLTFPQIKILKSDINKVFQDSVSKIATDSLTKKISDYQEIVEEDDVRKVEPWYKFGNELFKKISSIQNKKCPLCDSNINDSYIDLVNSFSAYFDKEYEVFITKIDEQISLIEQQIKTIKETNTNYEKLLKLYIKYSDFINHSPSEFTTIELERLLSEIKDGLNKKKNNSNKNITFDFSDIRTRLMNHNQVMEELSSYVESLKENLLSKIKSPSEIESTIRGIYKSLVYKSLNSKLNGVEKYHSNCELRIKTEKEIEVLQEEKVQRLKDLKLEAKKVGEFLIRLGINHFTIDLNEESEGDNILVKYKSQSQIKSRLRNTLSEGEKTALAFSYFLSKVTIETKNPSQTIIVIDDPISSLDDNRIYNTASLIYDTFHDYKQLFILSHNFFFLKYIYPSFRKGKSCYLISNGNIDILPKSLQNFQTPYYYMIESISSFIEENDKNYDEARKYLPNYIRRVLETFFSFKYAKLTRAKNVNQSPGLDDFIKDYIDFSSLPLMTVDSITNENIKDKLQMINNVCDNFSHGNMQQLENTNFIANQTLDSISKDCLSIIDFFDGIHFQMINELNTAEE</sequence>
<feature type="coiled-coil region" evidence="1">
    <location>
        <begin position="133"/>
        <end position="167"/>
    </location>
</feature>
<evidence type="ECO:0000313" key="4">
    <source>
        <dbReference type="Proteomes" id="UP000184406"/>
    </source>
</evidence>
<organism evidence="3 4">
    <name type="scientific">Arenibacter palladensis</name>
    <dbReference type="NCBI Taxonomy" id="237373"/>
    <lineage>
        <taxon>Bacteria</taxon>
        <taxon>Pseudomonadati</taxon>
        <taxon>Bacteroidota</taxon>
        <taxon>Flavobacteriia</taxon>
        <taxon>Flavobacteriales</taxon>
        <taxon>Flavobacteriaceae</taxon>
        <taxon>Arenibacter</taxon>
    </lineage>
</organism>
<protein>
    <submittedName>
        <fullName evidence="3">Wobble nucleotide-excising tRNase</fullName>
    </submittedName>
</protein>
<dbReference type="InterPro" id="IPR026866">
    <property type="entry name" value="CR006_AAA"/>
</dbReference>
<name>A0A1M4XC20_9FLAO</name>
<dbReference type="SUPFAM" id="SSF52540">
    <property type="entry name" value="P-loop containing nucleoside triphosphate hydrolases"/>
    <property type="match status" value="1"/>
</dbReference>
<dbReference type="AlphaFoldDB" id="A0A1M4XC20"/>
<dbReference type="PANTHER" id="PTHR32114">
    <property type="entry name" value="ABC TRANSPORTER ABCH.3"/>
    <property type="match status" value="1"/>
</dbReference>
<dbReference type="Gene3D" id="3.40.50.300">
    <property type="entry name" value="P-loop containing nucleotide triphosphate hydrolases"/>
    <property type="match status" value="1"/>
</dbReference>
<dbReference type="EMBL" id="FQUX01000002">
    <property type="protein sequence ID" value="SHE90993.1"/>
    <property type="molecule type" value="Genomic_DNA"/>
</dbReference>
<accession>A0A1M4XC20</accession>
<dbReference type="Proteomes" id="UP000184406">
    <property type="component" value="Unassembled WGS sequence"/>
</dbReference>
<dbReference type="PANTHER" id="PTHR32114:SF2">
    <property type="entry name" value="ABC TRANSPORTER ABCH.3"/>
    <property type="match status" value="1"/>
</dbReference>
<dbReference type="Pfam" id="PF13166">
    <property type="entry name" value="AAA_13"/>
    <property type="match status" value="1"/>
</dbReference>
<feature type="domain" description="Protein CR006 P-loop" evidence="2">
    <location>
        <begin position="11"/>
        <end position="708"/>
    </location>
</feature>
<dbReference type="RefSeq" id="WP_072860905.1">
    <property type="nucleotide sequence ID" value="NZ_FQUX01000002.1"/>
</dbReference>
<keyword evidence="4" id="KW-1185">Reference proteome</keyword>
<proteinExistence type="predicted"/>
<evidence type="ECO:0000259" key="2">
    <source>
        <dbReference type="Pfam" id="PF13166"/>
    </source>
</evidence>
<dbReference type="InterPro" id="IPR027417">
    <property type="entry name" value="P-loop_NTPase"/>
</dbReference>
<evidence type="ECO:0000313" key="3">
    <source>
        <dbReference type="EMBL" id="SHE90993.1"/>
    </source>
</evidence>
<dbReference type="OrthoDB" id="9795565at2"/>
<reference evidence="4" key="1">
    <citation type="submission" date="2016-11" db="EMBL/GenBank/DDBJ databases">
        <authorList>
            <person name="Varghese N."/>
            <person name="Submissions S."/>
        </authorList>
    </citation>
    <scope>NUCLEOTIDE SEQUENCE [LARGE SCALE GENOMIC DNA]</scope>
    <source>
        <strain evidence="4">DSM 17539</strain>
    </source>
</reference>
<gene>
    <name evidence="3" type="ORF">SAMN03080594_10220</name>
</gene>
<evidence type="ECO:0000256" key="1">
    <source>
        <dbReference type="SAM" id="Coils"/>
    </source>
</evidence>